<protein>
    <submittedName>
        <fullName evidence="5">FadR family transcriptional regulator</fullName>
    </submittedName>
</protein>
<evidence type="ECO:0000313" key="6">
    <source>
        <dbReference type="Proteomes" id="UP000643405"/>
    </source>
</evidence>
<dbReference type="SMART" id="SM00345">
    <property type="entry name" value="HTH_GNTR"/>
    <property type="match status" value="1"/>
</dbReference>
<dbReference type="Proteomes" id="UP000643405">
    <property type="component" value="Unassembled WGS sequence"/>
</dbReference>
<dbReference type="EMBL" id="JACVVX010000004">
    <property type="protein sequence ID" value="MBD0416104.1"/>
    <property type="molecule type" value="Genomic_DNA"/>
</dbReference>
<dbReference type="InterPro" id="IPR008920">
    <property type="entry name" value="TF_FadR/GntR_C"/>
</dbReference>
<keyword evidence="3" id="KW-0804">Transcription</keyword>
<comment type="caution">
    <text evidence="5">The sequence shown here is derived from an EMBL/GenBank/DDBJ whole genome shotgun (WGS) entry which is preliminary data.</text>
</comment>
<dbReference type="AlphaFoldDB" id="A0A8J6PJI4"/>
<dbReference type="InterPro" id="IPR036390">
    <property type="entry name" value="WH_DNA-bd_sf"/>
</dbReference>
<name>A0A8J6PJI4_9HYPH</name>
<accession>A0A8J6PJI4</accession>
<reference evidence="5" key="1">
    <citation type="submission" date="2020-09" db="EMBL/GenBank/DDBJ databases">
        <title>Genome seq and assembly of Tianweitania sp.</title>
        <authorList>
            <person name="Chhetri G."/>
        </authorList>
    </citation>
    <scope>NUCLEOTIDE SEQUENCE</scope>
    <source>
        <strain evidence="5">Rool2</strain>
    </source>
</reference>
<keyword evidence="6" id="KW-1185">Reference proteome</keyword>
<dbReference type="SUPFAM" id="SSF46785">
    <property type="entry name" value="Winged helix' DNA-binding domain"/>
    <property type="match status" value="1"/>
</dbReference>
<dbReference type="Gene3D" id="1.20.120.530">
    <property type="entry name" value="GntR ligand-binding domain-like"/>
    <property type="match status" value="1"/>
</dbReference>
<keyword evidence="1" id="KW-0805">Transcription regulation</keyword>
<gene>
    <name evidence="5" type="ORF">ICI42_15715</name>
</gene>
<keyword evidence="2" id="KW-0238">DNA-binding</keyword>
<dbReference type="Pfam" id="PF07729">
    <property type="entry name" value="FCD"/>
    <property type="match status" value="1"/>
</dbReference>
<dbReference type="Pfam" id="PF00392">
    <property type="entry name" value="GntR"/>
    <property type="match status" value="1"/>
</dbReference>
<organism evidence="5 6">
    <name type="scientific">Oryzicola mucosus</name>
    <dbReference type="NCBI Taxonomy" id="2767425"/>
    <lineage>
        <taxon>Bacteria</taxon>
        <taxon>Pseudomonadati</taxon>
        <taxon>Pseudomonadota</taxon>
        <taxon>Alphaproteobacteria</taxon>
        <taxon>Hyphomicrobiales</taxon>
        <taxon>Phyllobacteriaceae</taxon>
        <taxon>Oryzicola</taxon>
    </lineage>
</organism>
<evidence type="ECO:0000313" key="5">
    <source>
        <dbReference type="EMBL" id="MBD0416104.1"/>
    </source>
</evidence>
<feature type="domain" description="HTH gntR-type" evidence="4">
    <location>
        <begin position="19"/>
        <end position="87"/>
    </location>
</feature>
<dbReference type="GO" id="GO:0003700">
    <property type="term" value="F:DNA-binding transcription factor activity"/>
    <property type="evidence" value="ECO:0007669"/>
    <property type="project" value="InterPro"/>
</dbReference>
<evidence type="ECO:0000259" key="4">
    <source>
        <dbReference type="PROSITE" id="PS50949"/>
    </source>
</evidence>
<proteinExistence type="predicted"/>
<dbReference type="SMART" id="SM00895">
    <property type="entry name" value="FCD"/>
    <property type="match status" value="1"/>
</dbReference>
<evidence type="ECO:0000256" key="3">
    <source>
        <dbReference type="ARBA" id="ARBA00023163"/>
    </source>
</evidence>
<dbReference type="GO" id="GO:0003677">
    <property type="term" value="F:DNA binding"/>
    <property type="evidence" value="ECO:0007669"/>
    <property type="project" value="UniProtKB-KW"/>
</dbReference>
<dbReference type="InterPro" id="IPR036388">
    <property type="entry name" value="WH-like_DNA-bd_sf"/>
</dbReference>
<dbReference type="PRINTS" id="PR00035">
    <property type="entry name" value="HTHGNTR"/>
</dbReference>
<dbReference type="SUPFAM" id="SSF48008">
    <property type="entry name" value="GntR ligand-binding domain-like"/>
    <property type="match status" value="1"/>
</dbReference>
<dbReference type="RefSeq" id="WP_188165509.1">
    <property type="nucleotide sequence ID" value="NZ_JACVVX010000004.1"/>
</dbReference>
<dbReference type="Gene3D" id="1.10.10.10">
    <property type="entry name" value="Winged helix-like DNA-binding domain superfamily/Winged helix DNA-binding domain"/>
    <property type="match status" value="1"/>
</dbReference>
<evidence type="ECO:0000256" key="1">
    <source>
        <dbReference type="ARBA" id="ARBA00023015"/>
    </source>
</evidence>
<dbReference type="PROSITE" id="PS50949">
    <property type="entry name" value="HTH_GNTR"/>
    <property type="match status" value="1"/>
</dbReference>
<dbReference type="PANTHER" id="PTHR43537:SF5">
    <property type="entry name" value="UXU OPERON TRANSCRIPTIONAL REGULATOR"/>
    <property type="match status" value="1"/>
</dbReference>
<dbReference type="InterPro" id="IPR000524">
    <property type="entry name" value="Tscrpt_reg_HTH_GntR"/>
</dbReference>
<dbReference type="PANTHER" id="PTHR43537">
    <property type="entry name" value="TRANSCRIPTIONAL REGULATOR, GNTR FAMILY"/>
    <property type="match status" value="1"/>
</dbReference>
<dbReference type="InterPro" id="IPR011711">
    <property type="entry name" value="GntR_C"/>
</dbReference>
<dbReference type="CDD" id="cd07377">
    <property type="entry name" value="WHTH_GntR"/>
    <property type="match status" value="1"/>
</dbReference>
<sequence>MTQLPSAAPTIATEPGQTEPAFRLVAVAIEARILSGDIQPGDTLPSETNLAETLGVNRSTVREAIRALEQNGFVRRETGRKKLFAAVPQSRDISRRLKTAMVLDHVTFEELWEAMFALEPAAARSAAQRRTDDDLAALDANLAQMRLALHDSDVLTDLDIAFHHLVALATGNRAIQAARLPISELFYPPFLAVISRLNAAERLLFAHEKIVEAIRDQDSRQAQDWMEKHIQDFQRGYELANLDMGTPAALPRAGHDKQ</sequence>
<evidence type="ECO:0000256" key="2">
    <source>
        <dbReference type="ARBA" id="ARBA00023125"/>
    </source>
</evidence>